<evidence type="ECO:0000313" key="1">
    <source>
        <dbReference type="EMBL" id="TFD49565.1"/>
    </source>
</evidence>
<accession>A0A4R8ZZJ3</accession>
<name>A0A4R8ZZJ3_9MICO</name>
<dbReference type="Proteomes" id="UP000297447">
    <property type="component" value="Unassembled WGS sequence"/>
</dbReference>
<dbReference type="RefSeq" id="WP_134519584.1">
    <property type="nucleotide sequence ID" value="NZ_SOHE01000048.1"/>
</dbReference>
<organism evidence="1 2">
    <name type="scientific">Cryobacterium frigoriphilum</name>
    <dbReference type="NCBI Taxonomy" id="1259150"/>
    <lineage>
        <taxon>Bacteria</taxon>
        <taxon>Bacillati</taxon>
        <taxon>Actinomycetota</taxon>
        <taxon>Actinomycetes</taxon>
        <taxon>Micrococcales</taxon>
        <taxon>Microbacteriaceae</taxon>
        <taxon>Cryobacterium</taxon>
    </lineage>
</organism>
<dbReference type="EMBL" id="SOHE01000048">
    <property type="protein sequence ID" value="TFD49565.1"/>
    <property type="molecule type" value="Genomic_DNA"/>
</dbReference>
<comment type="caution">
    <text evidence="1">The sequence shown here is derived from an EMBL/GenBank/DDBJ whole genome shotgun (WGS) entry which is preliminary data.</text>
</comment>
<protein>
    <submittedName>
        <fullName evidence="1">Uncharacterized protein</fullName>
    </submittedName>
</protein>
<proteinExistence type="predicted"/>
<keyword evidence="2" id="KW-1185">Reference proteome</keyword>
<reference evidence="1 2" key="1">
    <citation type="submission" date="2019-03" db="EMBL/GenBank/DDBJ databases">
        <title>Genomics of glacier-inhabiting Cryobacterium strains.</title>
        <authorList>
            <person name="Liu Q."/>
            <person name="Xin Y.-H."/>
        </authorList>
    </citation>
    <scope>NUCLEOTIDE SEQUENCE [LARGE SCALE GENOMIC DNA]</scope>
    <source>
        <strain evidence="1 2">Hh14</strain>
    </source>
</reference>
<evidence type="ECO:0000313" key="2">
    <source>
        <dbReference type="Proteomes" id="UP000297447"/>
    </source>
</evidence>
<dbReference type="AlphaFoldDB" id="A0A4R8ZZJ3"/>
<sequence length="86" mass="9398">MGNTEAMTDAAYAAWRADIRSGKSTVLISDSNEAVAALNVRARTELILEGRVDARREVELHDGSRAAVGDLVITRRNDRRLCAART</sequence>
<dbReference type="OrthoDB" id="4524286at2"/>
<gene>
    <name evidence="1" type="ORF">E3T55_10790</name>
</gene>